<gene>
    <name evidence="1" type="ORF">An03g05970</name>
</gene>
<dbReference type="KEGG" id="ang:An03g05970"/>
<reference evidence="1" key="2">
    <citation type="submission" date="2025-08" db="UniProtKB">
        <authorList>
            <consortium name="RefSeq"/>
        </authorList>
    </citation>
    <scope>IDENTIFICATION</scope>
</reference>
<accession>A0AAJ8BQC4</accession>
<name>A0AAJ8BQC4_ASPNG</name>
<protein>
    <submittedName>
        <fullName evidence="1">Uncharacterized protein</fullName>
    </submittedName>
</protein>
<dbReference type="VEuPathDB" id="FungiDB:An03g05970"/>
<reference evidence="1" key="1">
    <citation type="submission" date="2025-02" db="EMBL/GenBank/DDBJ databases">
        <authorList>
            <consortium name="NCBI Genome Project"/>
        </authorList>
    </citation>
    <scope>NUCLEOTIDE SEQUENCE</scope>
</reference>
<dbReference type="RefSeq" id="XP_059600345.1">
    <property type="nucleotide sequence ID" value="XM_059747162.1"/>
</dbReference>
<organism evidence="1">
    <name type="scientific">Aspergillus niger</name>
    <dbReference type="NCBI Taxonomy" id="5061"/>
    <lineage>
        <taxon>Eukaryota</taxon>
        <taxon>Fungi</taxon>
        <taxon>Dikarya</taxon>
        <taxon>Ascomycota</taxon>
        <taxon>Pezizomycotina</taxon>
        <taxon>Eurotiomycetes</taxon>
        <taxon>Eurotiomycetidae</taxon>
        <taxon>Eurotiales</taxon>
        <taxon>Aspergillaceae</taxon>
        <taxon>Aspergillus</taxon>
        <taxon>Aspergillus subgen. Circumdati</taxon>
    </lineage>
</organism>
<evidence type="ECO:0000313" key="1">
    <source>
        <dbReference type="RefSeq" id="XP_059600345.1"/>
    </source>
</evidence>
<proteinExistence type="predicted"/>
<dbReference type="AlphaFoldDB" id="A0AAJ8BQC4"/>
<sequence length="111" mass="12132">MAYHEKNVRSIAVPLVASGSNPGFCTPCRKTVEQYLALPIVTIQKKGGKESFHSFKIPNINLGSPKRPKYNLGVRSNVGWVDASFSLPLAPVIALGRSLKLSNVYATLFMK</sequence>
<dbReference type="GeneID" id="84590755"/>